<evidence type="ECO:0000256" key="2">
    <source>
        <dbReference type="ARBA" id="ARBA00006375"/>
    </source>
</evidence>
<evidence type="ECO:0000256" key="4">
    <source>
        <dbReference type="ARBA" id="ARBA00022692"/>
    </source>
</evidence>
<accession>A0ABQ7QC08</accession>
<comment type="subcellular location">
    <subcellularLocation>
        <location evidence="1">Membrane</location>
        <topology evidence="1">Multi-pass membrane protein</topology>
    </subcellularLocation>
</comment>
<feature type="transmembrane region" description="Helical" evidence="10">
    <location>
        <begin position="99"/>
        <end position="119"/>
    </location>
</feature>
<evidence type="ECO:0000256" key="7">
    <source>
        <dbReference type="ARBA" id="ARBA00023136"/>
    </source>
</evidence>
<dbReference type="PROSITE" id="PS51257">
    <property type="entry name" value="PROKAR_LIPOPROTEIN"/>
    <property type="match status" value="1"/>
</dbReference>
<feature type="repeat" description="Solcar" evidence="8">
    <location>
        <begin position="10"/>
        <end position="90"/>
    </location>
</feature>
<dbReference type="InterPro" id="IPR023395">
    <property type="entry name" value="MCP_dom_sf"/>
</dbReference>
<keyword evidence="3 9" id="KW-0813">Transport</keyword>
<reference evidence="11 12" key="1">
    <citation type="submission" date="2021-06" db="EMBL/GenBank/DDBJ databases">
        <title>A haploid diamondback moth (Plutella xylostella L.) genome assembly resolves 31 chromosomes and identifies a diamide resistance mutation.</title>
        <authorList>
            <person name="Ward C.M."/>
            <person name="Perry K.D."/>
            <person name="Baker G."/>
            <person name="Powis K."/>
            <person name="Heckel D.G."/>
            <person name="Baxter S.W."/>
        </authorList>
    </citation>
    <scope>NUCLEOTIDE SEQUENCE [LARGE SCALE GENOMIC DNA]</scope>
    <source>
        <strain evidence="11 12">LV</strain>
        <tissue evidence="11">Single pupa</tissue>
    </source>
</reference>
<keyword evidence="5" id="KW-0677">Repeat</keyword>
<dbReference type="SUPFAM" id="SSF103506">
    <property type="entry name" value="Mitochondrial carrier"/>
    <property type="match status" value="1"/>
</dbReference>
<gene>
    <name evidence="11" type="ORF">JYU34_012615</name>
</gene>
<dbReference type="PROSITE" id="PS50920">
    <property type="entry name" value="SOLCAR"/>
    <property type="match status" value="3"/>
</dbReference>
<dbReference type="InterPro" id="IPR050391">
    <property type="entry name" value="Mito_Metabolite_Transporter"/>
</dbReference>
<dbReference type="InterPro" id="IPR002067">
    <property type="entry name" value="MCP"/>
</dbReference>
<evidence type="ECO:0000256" key="9">
    <source>
        <dbReference type="RuleBase" id="RU000488"/>
    </source>
</evidence>
<sequence>MSKATEVRVNRWYFGGLASAGAACVTHPLDLLKVQMQTQKGKNISIFQLTKIVVSNQGIMGLYNGISASLLRQLTYSTARFGIYEVAKQRLAPKDGSNIPFYLSAFLAGLGGFAGGLVGNPADLVNVRMQNDVKLPPEQRRNYKNAFHGIYRVAATEGVLRLWAGASMNCTRSALMTIGQLSFYDQAKQMLLTTPYFKDNVVTHVTSSLIAGAIATTMTQPVDVLKTRAMNAKPGEYSSMFHLVRVTAKEGPLAFYKGYLPAFVRLAPHTILTFVFLEQLRLNFGTIKKSVPVETDKV</sequence>
<evidence type="ECO:0000313" key="11">
    <source>
        <dbReference type="EMBL" id="KAG7302664.1"/>
    </source>
</evidence>
<keyword evidence="12" id="KW-1185">Reference proteome</keyword>
<evidence type="ECO:0000256" key="6">
    <source>
        <dbReference type="ARBA" id="ARBA00022989"/>
    </source>
</evidence>
<evidence type="ECO:0000256" key="1">
    <source>
        <dbReference type="ARBA" id="ARBA00004141"/>
    </source>
</evidence>
<evidence type="ECO:0000256" key="8">
    <source>
        <dbReference type="PROSITE-ProRule" id="PRU00282"/>
    </source>
</evidence>
<feature type="transmembrane region" description="Helical" evidence="10">
    <location>
        <begin position="12"/>
        <end position="32"/>
    </location>
</feature>
<evidence type="ECO:0008006" key="13">
    <source>
        <dbReference type="Google" id="ProtNLM"/>
    </source>
</evidence>
<dbReference type="InterPro" id="IPR018108">
    <property type="entry name" value="MCP_transmembrane"/>
</dbReference>
<comment type="caution">
    <text evidence="11">The sequence shown here is derived from an EMBL/GenBank/DDBJ whole genome shotgun (WGS) entry which is preliminary data.</text>
</comment>
<dbReference type="EMBL" id="JAHIBW010000017">
    <property type="protein sequence ID" value="KAG7302664.1"/>
    <property type="molecule type" value="Genomic_DNA"/>
</dbReference>
<dbReference type="Proteomes" id="UP000823941">
    <property type="component" value="Chromosome 17"/>
</dbReference>
<feature type="repeat" description="Solcar" evidence="8">
    <location>
        <begin position="199"/>
        <end position="283"/>
    </location>
</feature>
<protein>
    <recommendedName>
        <fullName evidence="13">Mitochondrial dicarboxylate carrier</fullName>
    </recommendedName>
</protein>
<keyword evidence="4 8" id="KW-0812">Transmembrane</keyword>
<name>A0ABQ7QC08_PLUXY</name>
<keyword evidence="6 10" id="KW-1133">Transmembrane helix</keyword>
<dbReference type="PANTHER" id="PTHR45618">
    <property type="entry name" value="MITOCHONDRIAL DICARBOXYLATE CARRIER-RELATED"/>
    <property type="match status" value="1"/>
</dbReference>
<evidence type="ECO:0000256" key="3">
    <source>
        <dbReference type="ARBA" id="ARBA00022448"/>
    </source>
</evidence>
<keyword evidence="7 8" id="KW-0472">Membrane</keyword>
<proteinExistence type="inferred from homology"/>
<evidence type="ECO:0000313" key="12">
    <source>
        <dbReference type="Proteomes" id="UP000823941"/>
    </source>
</evidence>
<feature type="repeat" description="Solcar" evidence="8">
    <location>
        <begin position="103"/>
        <end position="190"/>
    </location>
</feature>
<dbReference type="Gene3D" id="1.50.40.10">
    <property type="entry name" value="Mitochondrial carrier domain"/>
    <property type="match status" value="1"/>
</dbReference>
<evidence type="ECO:0000256" key="10">
    <source>
        <dbReference type="SAM" id="Phobius"/>
    </source>
</evidence>
<organism evidence="11 12">
    <name type="scientific">Plutella xylostella</name>
    <name type="common">Diamondback moth</name>
    <name type="synonym">Plutella maculipennis</name>
    <dbReference type="NCBI Taxonomy" id="51655"/>
    <lineage>
        <taxon>Eukaryota</taxon>
        <taxon>Metazoa</taxon>
        <taxon>Ecdysozoa</taxon>
        <taxon>Arthropoda</taxon>
        <taxon>Hexapoda</taxon>
        <taxon>Insecta</taxon>
        <taxon>Pterygota</taxon>
        <taxon>Neoptera</taxon>
        <taxon>Endopterygota</taxon>
        <taxon>Lepidoptera</taxon>
        <taxon>Glossata</taxon>
        <taxon>Ditrysia</taxon>
        <taxon>Yponomeutoidea</taxon>
        <taxon>Plutellidae</taxon>
        <taxon>Plutella</taxon>
    </lineage>
</organism>
<evidence type="ECO:0000256" key="5">
    <source>
        <dbReference type="ARBA" id="ARBA00022737"/>
    </source>
</evidence>
<comment type="similarity">
    <text evidence="2 9">Belongs to the mitochondrial carrier (TC 2.A.29) family.</text>
</comment>
<dbReference type="PRINTS" id="PR00784">
    <property type="entry name" value="MTUNCOUPLING"/>
</dbReference>
<dbReference type="Pfam" id="PF00153">
    <property type="entry name" value="Mito_carr"/>
    <property type="match status" value="3"/>
</dbReference>